<organism evidence="3 4">
    <name type="scientific">Chelatococcus composti</name>
    <dbReference type="NCBI Taxonomy" id="1743235"/>
    <lineage>
        <taxon>Bacteria</taxon>
        <taxon>Pseudomonadati</taxon>
        <taxon>Pseudomonadota</taxon>
        <taxon>Alphaproteobacteria</taxon>
        <taxon>Hyphomicrobiales</taxon>
        <taxon>Chelatococcaceae</taxon>
        <taxon>Chelatococcus</taxon>
    </lineage>
</organism>
<sequence length="227" mass="23438">MTAGPAMAPRHEVRVLSRWARWPAIGIAALPFCLLAASLGTGMVAALDRAILLALRDAGGNPLGPWWLVVAARDVTSLGSVTVLILLALAAIAYCLTSGARREAGVIAAAFFGGVILNTALKHLVARARPDLVNHEVTVYTPSFPSAHAMLTATLFLVLGALAAAGQSSPLARGFVLATAVCAVVVVGVSRVFLGVHWPSDVLAGWSAGTAWALVCLRLLAHRPATA</sequence>
<evidence type="ECO:0000313" key="3">
    <source>
        <dbReference type="EMBL" id="MBB6169857.1"/>
    </source>
</evidence>
<feature type="domain" description="Phosphatidic acid phosphatase type 2/haloperoxidase" evidence="2">
    <location>
        <begin position="104"/>
        <end position="217"/>
    </location>
</feature>
<protein>
    <submittedName>
        <fullName evidence="3">Undecaprenyl-diphosphatase</fullName>
        <ecNumber evidence="3">3.6.1.27</ecNumber>
    </submittedName>
</protein>
<name>A0A841KBK0_9HYPH</name>
<evidence type="ECO:0000313" key="4">
    <source>
        <dbReference type="Proteomes" id="UP000588017"/>
    </source>
</evidence>
<dbReference type="PANTHER" id="PTHR14969">
    <property type="entry name" value="SPHINGOSINE-1-PHOSPHATE PHOSPHOHYDROLASE"/>
    <property type="match status" value="1"/>
</dbReference>
<dbReference type="EC" id="3.6.1.27" evidence="3"/>
<proteinExistence type="predicted"/>
<feature type="transmembrane region" description="Helical" evidence="1">
    <location>
        <begin position="145"/>
        <end position="163"/>
    </location>
</feature>
<gene>
    <name evidence="3" type="ORF">HNQ73_003510</name>
</gene>
<dbReference type="PANTHER" id="PTHR14969:SF13">
    <property type="entry name" value="AT30094P"/>
    <property type="match status" value="1"/>
</dbReference>
<dbReference type="InterPro" id="IPR036938">
    <property type="entry name" value="PAP2/HPO_sf"/>
</dbReference>
<keyword evidence="1" id="KW-0812">Transmembrane</keyword>
<keyword evidence="3" id="KW-0378">Hydrolase</keyword>
<reference evidence="3 4" key="1">
    <citation type="submission" date="2020-08" db="EMBL/GenBank/DDBJ databases">
        <title>Genomic Encyclopedia of Type Strains, Phase IV (KMG-IV): sequencing the most valuable type-strain genomes for metagenomic binning, comparative biology and taxonomic classification.</title>
        <authorList>
            <person name="Goeker M."/>
        </authorList>
    </citation>
    <scope>NUCLEOTIDE SEQUENCE [LARGE SCALE GENOMIC DNA]</scope>
    <source>
        <strain evidence="3 4">DSM 101465</strain>
    </source>
</reference>
<evidence type="ECO:0000256" key="1">
    <source>
        <dbReference type="SAM" id="Phobius"/>
    </source>
</evidence>
<dbReference type="GO" id="GO:0050380">
    <property type="term" value="F:undecaprenyl-diphosphatase activity"/>
    <property type="evidence" value="ECO:0007669"/>
    <property type="project" value="UniProtKB-EC"/>
</dbReference>
<dbReference type="SMART" id="SM00014">
    <property type="entry name" value="acidPPc"/>
    <property type="match status" value="1"/>
</dbReference>
<dbReference type="InterPro" id="IPR000326">
    <property type="entry name" value="PAP2/HPO"/>
</dbReference>
<dbReference type="RefSeq" id="WP_183336617.1">
    <property type="nucleotide sequence ID" value="NZ_BMHX01000012.1"/>
</dbReference>
<feature type="transmembrane region" description="Helical" evidence="1">
    <location>
        <begin position="78"/>
        <end position="97"/>
    </location>
</feature>
<keyword evidence="1" id="KW-1133">Transmembrane helix</keyword>
<dbReference type="Pfam" id="PF01569">
    <property type="entry name" value="PAP2"/>
    <property type="match status" value="1"/>
</dbReference>
<feature type="transmembrane region" description="Helical" evidence="1">
    <location>
        <begin position="202"/>
        <end position="221"/>
    </location>
</feature>
<dbReference type="EMBL" id="JACHEH010000013">
    <property type="protein sequence ID" value="MBB6169857.1"/>
    <property type="molecule type" value="Genomic_DNA"/>
</dbReference>
<dbReference type="CDD" id="cd03392">
    <property type="entry name" value="PAP2_like_2"/>
    <property type="match status" value="1"/>
</dbReference>
<dbReference type="SUPFAM" id="SSF48317">
    <property type="entry name" value="Acid phosphatase/Vanadium-dependent haloperoxidase"/>
    <property type="match status" value="1"/>
</dbReference>
<comment type="caution">
    <text evidence="3">The sequence shown here is derived from an EMBL/GenBank/DDBJ whole genome shotgun (WGS) entry which is preliminary data.</text>
</comment>
<evidence type="ECO:0000259" key="2">
    <source>
        <dbReference type="SMART" id="SM00014"/>
    </source>
</evidence>
<feature type="transmembrane region" description="Helical" evidence="1">
    <location>
        <begin position="104"/>
        <end position="125"/>
    </location>
</feature>
<feature type="transmembrane region" description="Helical" evidence="1">
    <location>
        <begin position="175"/>
        <end position="196"/>
    </location>
</feature>
<keyword evidence="1" id="KW-0472">Membrane</keyword>
<dbReference type="Proteomes" id="UP000588017">
    <property type="component" value="Unassembled WGS sequence"/>
</dbReference>
<dbReference type="AlphaFoldDB" id="A0A841KBK0"/>
<accession>A0A841KBK0</accession>
<keyword evidence="4" id="KW-1185">Reference proteome</keyword>
<dbReference type="Gene3D" id="1.20.144.10">
    <property type="entry name" value="Phosphatidic acid phosphatase type 2/haloperoxidase"/>
    <property type="match status" value="2"/>
</dbReference>